<feature type="binding site" evidence="1">
    <location>
        <position position="8"/>
    </location>
    <ligand>
        <name>Zn(2+)</name>
        <dbReference type="ChEBI" id="CHEBI:29105"/>
    </ligand>
</feature>
<reference evidence="5" key="1">
    <citation type="submission" date="2022-08" db="EMBL/GenBank/DDBJ databases">
        <authorList>
            <person name="Dale J.L."/>
        </authorList>
    </citation>
    <scope>NUCLEOTIDE SEQUENCE</scope>
    <source>
        <strain evidence="5">2022EL-00758</strain>
    </source>
</reference>
<dbReference type="InterPro" id="IPR029063">
    <property type="entry name" value="SAM-dependent_MTases_sf"/>
</dbReference>
<dbReference type="GO" id="GO:0046872">
    <property type="term" value="F:metal ion binding"/>
    <property type="evidence" value="ECO:0007669"/>
    <property type="project" value="UniProtKB-KW"/>
</dbReference>
<dbReference type="AlphaFoldDB" id="A0A9Q4GQZ4"/>
<evidence type="ECO:0000256" key="2">
    <source>
        <dbReference type="PIRSR" id="PIRSR018249-2"/>
    </source>
</evidence>
<dbReference type="Pfam" id="PF21302">
    <property type="entry name" value="Zn_ribbon_RlmA"/>
    <property type="match status" value="1"/>
</dbReference>
<dbReference type="InterPro" id="IPR048647">
    <property type="entry name" value="RlmA_N"/>
</dbReference>
<feature type="domain" description="23S rRNA (guanine(745)-N(1))-methyltransferase N-terminal" evidence="4">
    <location>
        <begin position="3"/>
        <end position="46"/>
    </location>
</feature>
<feature type="binding site" evidence="2">
    <location>
        <position position="67"/>
    </location>
    <ligand>
        <name>S-adenosyl-L-methionine</name>
        <dbReference type="ChEBI" id="CHEBI:59789"/>
    </ligand>
</feature>
<dbReference type="InterPro" id="IPR041698">
    <property type="entry name" value="Methyltransf_25"/>
</dbReference>
<feature type="binding site" evidence="1">
    <location>
        <position position="5"/>
    </location>
    <ligand>
        <name>Zn(2+)</name>
        <dbReference type="ChEBI" id="CHEBI:29105"/>
    </ligand>
</feature>
<keyword evidence="1" id="KW-0862">Zinc</keyword>
<keyword evidence="5" id="KW-0489">Methyltransferase</keyword>
<evidence type="ECO:0000313" key="5">
    <source>
        <dbReference type="EMBL" id="MCY0788847.1"/>
    </source>
</evidence>
<organism evidence="5 6">
    <name type="scientific">Morganella morganii</name>
    <name type="common">Proteus morganii</name>
    <dbReference type="NCBI Taxonomy" id="582"/>
    <lineage>
        <taxon>Bacteria</taxon>
        <taxon>Pseudomonadati</taxon>
        <taxon>Pseudomonadota</taxon>
        <taxon>Gammaproteobacteria</taxon>
        <taxon>Enterobacterales</taxon>
        <taxon>Morganellaceae</taxon>
        <taxon>Morganella</taxon>
    </lineage>
</organism>
<dbReference type="Pfam" id="PF13649">
    <property type="entry name" value="Methyltransf_25"/>
    <property type="match status" value="1"/>
</dbReference>
<dbReference type="NCBIfam" id="NF008300">
    <property type="entry name" value="PRK11088.1"/>
    <property type="match status" value="1"/>
</dbReference>
<feature type="binding site" evidence="2">
    <location>
        <begin position="96"/>
        <end position="97"/>
    </location>
    <ligand>
        <name>S-adenosyl-L-methionine</name>
        <dbReference type="ChEBI" id="CHEBI:59789"/>
    </ligand>
</feature>
<accession>A0A9Q4GQZ4</accession>
<evidence type="ECO:0000313" key="6">
    <source>
        <dbReference type="Proteomes" id="UP001076655"/>
    </source>
</evidence>
<protein>
    <submittedName>
        <fullName evidence="5">23S rRNA (Guanine(745)-N(1))-methyltransferase</fullName>
        <ecNumber evidence="5">2.1.1.187</ecNumber>
    </submittedName>
</protein>
<evidence type="ECO:0000259" key="4">
    <source>
        <dbReference type="Pfam" id="PF21302"/>
    </source>
</evidence>
<dbReference type="InterPro" id="IPR016718">
    <property type="entry name" value="rRNA_m1G-MeTrfase_A_prd"/>
</dbReference>
<dbReference type="FunFam" id="3.40.50.150:FF:000163">
    <property type="entry name" value="23S rRNA methyltransferase A"/>
    <property type="match status" value="1"/>
</dbReference>
<dbReference type="PANTHER" id="PTHR43460">
    <property type="entry name" value="METHYLTRANSFERASE"/>
    <property type="match status" value="1"/>
</dbReference>
<feature type="binding site" evidence="1">
    <location>
        <position position="21"/>
    </location>
    <ligand>
        <name>Zn(2+)</name>
        <dbReference type="ChEBI" id="CHEBI:29105"/>
    </ligand>
</feature>
<sequence length="279" mass="31460">MSYQCPLCQHLLTRRSGSYSCENHHQFDLAKEGYINLLPVQFKRSKEPGDSKEMMQARRAFLDNHHYSPLRDQVIAVFEQYLPAQAEQVLDIGCGEGYYTSALAERLAARQVTVYGLDVAKVAVRYGAKRYPQVSFCVASSQRLPFEDNSLEGVLRIYAPCNPDELTRVVKPGGVVITVTPGPRHLYQLKSRIYDEVHLHPLKEEHFPGFSPAEEQQVAYPMVLNGADALALLSMTPFAWKATDAVRNQLAAETAFSCETDFLIRVYRREPDTEDAGDI</sequence>
<dbReference type="GO" id="GO:0052911">
    <property type="term" value="F:23S rRNA (guanine(745)-N(1))-methyltransferase activity"/>
    <property type="evidence" value="ECO:0007669"/>
    <property type="project" value="UniProtKB-EC"/>
</dbReference>
<evidence type="ECO:0000256" key="1">
    <source>
        <dbReference type="PIRSR" id="PIRSR018249-1"/>
    </source>
</evidence>
<feature type="binding site" evidence="2">
    <location>
        <position position="185"/>
    </location>
    <ligand>
        <name>S-adenosyl-L-methionine</name>
        <dbReference type="ChEBI" id="CHEBI:59789"/>
    </ligand>
</feature>
<keyword evidence="2" id="KW-0949">S-adenosyl-L-methionine</keyword>
<comment type="caution">
    <text evidence="5">The sequence shown here is derived from an EMBL/GenBank/DDBJ whole genome shotgun (WGS) entry which is preliminary data.</text>
</comment>
<evidence type="ECO:0000259" key="3">
    <source>
        <dbReference type="Pfam" id="PF13649"/>
    </source>
</evidence>
<dbReference type="RefSeq" id="WP_046892668.1">
    <property type="nucleotide sequence ID" value="NZ_CP148043.1"/>
</dbReference>
<proteinExistence type="predicted"/>
<dbReference type="EMBL" id="JAPNMI010000002">
    <property type="protein sequence ID" value="MCY0788847.1"/>
    <property type="molecule type" value="Genomic_DNA"/>
</dbReference>
<feature type="binding site" evidence="1">
    <location>
        <position position="25"/>
    </location>
    <ligand>
        <name>Zn(2+)</name>
        <dbReference type="ChEBI" id="CHEBI:29105"/>
    </ligand>
</feature>
<dbReference type="EC" id="2.1.1.187" evidence="5"/>
<name>A0A9Q4GQZ4_MORMO</name>
<dbReference type="PANTHER" id="PTHR43460:SF1">
    <property type="entry name" value="METHYLTRANSFERASE TYPE 11 DOMAIN-CONTAINING PROTEIN"/>
    <property type="match status" value="1"/>
</dbReference>
<dbReference type="InterPro" id="IPR052939">
    <property type="entry name" value="23S_rRNA_MeTrnsfrase_RlmA"/>
</dbReference>
<dbReference type="Proteomes" id="UP001076655">
    <property type="component" value="Unassembled WGS sequence"/>
</dbReference>
<keyword evidence="1" id="KW-0479">Metal-binding</keyword>
<dbReference type="CDD" id="cd02440">
    <property type="entry name" value="AdoMet_MTases"/>
    <property type="match status" value="1"/>
</dbReference>
<dbReference type="Gene3D" id="3.40.50.150">
    <property type="entry name" value="Vaccinia Virus protein VP39"/>
    <property type="match status" value="1"/>
</dbReference>
<gene>
    <name evidence="5" type="primary">rlmA</name>
    <name evidence="5" type="ORF">N0392_03975</name>
</gene>
<dbReference type="PIRSF" id="PIRSF018249">
    <property type="entry name" value="MyrA_prd"/>
    <property type="match status" value="1"/>
</dbReference>
<feature type="domain" description="Methyltransferase" evidence="3">
    <location>
        <begin position="89"/>
        <end position="174"/>
    </location>
</feature>
<dbReference type="SUPFAM" id="SSF53335">
    <property type="entry name" value="S-adenosyl-L-methionine-dependent methyltransferases"/>
    <property type="match status" value="1"/>
</dbReference>
<keyword evidence="5" id="KW-0808">Transferase</keyword>